<dbReference type="PROSITE" id="PS00098">
    <property type="entry name" value="THIOLASE_1"/>
    <property type="match status" value="1"/>
</dbReference>
<dbReference type="GO" id="GO:0003988">
    <property type="term" value="F:acetyl-CoA C-acyltransferase activity"/>
    <property type="evidence" value="ECO:0007669"/>
    <property type="project" value="UniProtKB-EC"/>
</dbReference>
<dbReference type="SUPFAM" id="SSF53901">
    <property type="entry name" value="Thiolase-like"/>
    <property type="match status" value="1"/>
</dbReference>
<dbReference type="InterPro" id="IPR020615">
    <property type="entry name" value="Thiolase_acyl_enz_int_AS"/>
</dbReference>
<dbReference type="CDD" id="cd00751">
    <property type="entry name" value="thiolase"/>
    <property type="match status" value="1"/>
</dbReference>
<name>A0A427YXE6_9TREE</name>
<dbReference type="Pfam" id="PF00108">
    <property type="entry name" value="Thiolase_N"/>
    <property type="match status" value="1"/>
</dbReference>
<dbReference type="STRING" id="1890683.A0A427YXE6"/>
<evidence type="ECO:0000256" key="6">
    <source>
        <dbReference type="RuleBase" id="RU003557"/>
    </source>
</evidence>
<feature type="domain" description="Thiolase C-terminal" evidence="8">
    <location>
        <begin position="340"/>
        <end position="459"/>
    </location>
</feature>
<evidence type="ECO:0000313" key="9">
    <source>
        <dbReference type="EMBL" id="RSH95753.1"/>
    </source>
</evidence>
<comment type="catalytic activity">
    <reaction evidence="5">
        <text>an acyl-CoA + acetyl-CoA = a 3-oxoacyl-CoA + CoA</text>
        <dbReference type="Rhea" id="RHEA:21564"/>
        <dbReference type="ChEBI" id="CHEBI:57287"/>
        <dbReference type="ChEBI" id="CHEBI:57288"/>
        <dbReference type="ChEBI" id="CHEBI:58342"/>
        <dbReference type="ChEBI" id="CHEBI:90726"/>
        <dbReference type="EC" id="2.3.1.16"/>
    </reaction>
</comment>
<keyword evidence="10" id="KW-1185">Reference proteome</keyword>
<dbReference type="PROSITE" id="PS00737">
    <property type="entry name" value="THIOLASE_2"/>
    <property type="match status" value="1"/>
</dbReference>
<feature type="domain" description="Thiolase N-terminal" evidence="7">
    <location>
        <begin position="79"/>
        <end position="331"/>
    </location>
</feature>
<evidence type="ECO:0000259" key="7">
    <source>
        <dbReference type="Pfam" id="PF00108"/>
    </source>
</evidence>
<gene>
    <name evidence="9" type="ORF">EHS25_000845</name>
</gene>
<dbReference type="GO" id="GO:0006635">
    <property type="term" value="P:fatty acid beta-oxidation"/>
    <property type="evidence" value="ECO:0007669"/>
    <property type="project" value="TreeGrafter"/>
</dbReference>
<evidence type="ECO:0000259" key="8">
    <source>
        <dbReference type="Pfam" id="PF02803"/>
    </source>
</evidence>
<dbReference type="InterPro" id="IPR020617">
    <property type="entry name" value="Thiolase_C"/>
</dbReference>
<dbReference type="PANTHER" id="PTHR43853:SF10">
    <property type="entry name" value="ACETYL-COA C-ACETYLTRANSFERASE"/>
    <property type="match status" value="1"/>
</dbReference>
<dbReference type="PANTHER" id="PTHR43853">
    <property type="entry name" value="3-KETOACYL-COA THIOLASE, PEROXISOMAL"/>
    <property type="match status" value="1"/>
</dbReference>
<dbReference type="GO" id="GO:0005777">
    <property type="term" value="C:peroxisome"/>
    <property type="evidence" value="ECO:0007669"/>
    <property type="project" value="TreeGrafter"/>
</dbReference>
<evidence type="ECO:0000256" key="1">
    <source>
        <dbReference type="ARBA" id="ARBA00004872"/>
    </source>
</evidence>
<accession>A0A427YXE6</accession>
<dbReference type="OrthoDB" id="5404651at2759"/>
<dbReference type="InterPro" id="IPR020616">
    <property type="entry name" value="Thiolase_N"/>
</dbReference>
<proteinExistence type="inferred from homology"/>
<dbReference type="Pfam" id="PF02803">
    <property type="entry name" value="Thiolase_C"/>
    <property type="match status" value="1"/>
</dbReference>
<dbReference type="InterPro" id="IPR050215">
    <property type="entry name" value="Thiolase-like_sf_Thiolase"/>
</dbReference>
<protein>
    <recommendedName>
        <fullName evidence="11">3-ketoacyl-CoA thiolase with broad chain length specificity</fullName>
    </recommendedName>
</protein>
<dbReference type="NCBIfam" id="TIGR01930">
    <property type="entry name" value="AcCoA-C-Actrans"/>
    <property type="match status" value="1"/>
</dbReference>
<keyword evidence="4 6" id="KW-0012">Acyltransferase</keyword>
<comment type="caution">
    <text evidence="9">The sequence shown here is derived from an EMBL/GenBank/DDBJ whole genome shotgun (WGS) entry which is preliminary data.</text>
</comment>
<sequence length="461" mass="48740">MLGRCVRRMKVSPVGLQQGARGHSTTRYSELLNADPDDVVITCIFGNAGANAPTLAFDHALAVAFAAPSFRLFSCPQYARRTALTRAKKGLWKDTSSDALIYKTLHAGLKESGVAPELVQDIVVGTCHPSSPCYEVRAAALAAGFPTSTPSSTVNRLCGSGLMALRHVSDSIRVGDIDIGVAAGYESMSSHPRPTPLFYEPAIQATQSAVDCAKPMGWTSEMLALEYDISRATQDTYGLLSHRRASAAQSSGKFDAEIMPLRTTVLSDPQDSKSDRLDVVVCKDDGIRHGLTLEQMAAARSAFKGSGDERSTGPNSSQVTDGAAMVLLMRRRRAEELGLEVLAKHVGTSVVGVTPRVMGVGPVEAIPTLLRHAGLTKDDIDLYEINEAFGSMYAYCVEKLGLDIDKVNVNGGAIALGHPLGATGVRQVATGVAELRRRGGGLLCTSMCIGSGMGAAALFVV</sequence>
<dbReference type="InterPro" id="IPR002155">
    <property type="entry name" value="Thiolase"/>
</dbReference>
<dbReference type="EMBL" id="RSCD01000001">
    <property type="protein sequence ID" value="RSH95753.1"/>
    <property type="molecule type" value="Genomic_DNA"/>
</dbReference>
<dbReference type="InterPro" id="IPR016039">
    <property type="entry name" value="Thiolase-like"/>
</dbReference>
<evidence type="ECO:0000256" key="4">
    <source>
        <dbReference type="ARBA" id="ARBA00023315"/>
    </source>
</evidence>
<dbReference type="Proteomes" id="UP000279259">
    <property type="component" value="Unassembled WGS sequence"/>
</dbReference>
<evidence type="ECO:0000256" key="3">
    <source>
        <dbReference type="ARBA" id="ARBA00022679"/>
    </source>
</evidence>
<evidence type="ECO:0000256" key="2">
    <source>
        <dbReference type="ARBA" id="ARBA00010982"/>
    </source>
</evidence>
<dbReference type="AlphaFoldDB" id="A0A427YXE6"/>
<comment type="similarity">
    <text evidence="2 6">Belongs to the thiolase-like superfamily. Thiolase family.</text>
</comment>
<evidence type="ECO:0000256" key="5">
    <source>
        <dbReference type="ARBA" id="ARBA00047605"/>
    </source>
</evidence>
<dbReference type="GO" id="GO:0010124">
    <property type="term" value="P:phenylacetate catabolic process"/>
    <property type="evidence" value="ECO:0007669"/>
    <property type="project" value="TreeGrafter"/>
</dbReference>
<dbReference type="InterPro" id="IPR020613">
    <property type="entry name" value="Thiolase_CS"/>
</dbReference>
<organism evidence="9 10">
    <name type="scientific">Saitozyma podzolica</name>
    <dbReference type="NCBI Taxonomy" id="1890683"/>
    <lineage>
        <taxon>Eukaryota</taxon>
        <taxon>Fungi</taxon>
        <taxon>Dikarya</taxon>
        <taxon>Basidiomycota</taxon>
        <taxon>Agaricomycotina</taxon>
        <taxon>Tremellomycetes</taxon>
        <taxon>Tremellales</taxon>
        <taxon>Trimorphomycetaceae</taxon>
        <taxon>Saitozyma</taxon>
    </lineage>
</organism>
<keyword evidence="3 6" id="KW-0808">Transferase</keyword>
<evidence type="ECO:0008006" key="11">
    <source>
        <dbReference type="Google" id="ProtNLM"/>
    </source>
</evidence>
<comment type="pathway">
    <text evidence="1">Lipid metabolism; fatty acid metabolism.</text>
</comment>
<dbReference type="Gene3D" id="3.40.47.10">
    <property type="match status" value="2"/>
</dbReference>
<evidence type="ECO:0000313" key="10">
    <source>
        <dbReference type="Proteomes" id="UP000279259"/>
    </source>
</evidence>
<reference evidence="9 10" key="1">
    <citation type="submission" date="2018-11" db="EMBL/GenBank/DDBJ databases">
        <title>Genome sequence of Saitozyma podzolica DSM 27192.</title>
        <authorList>
            <person name="Aliyu H."/>
            <person name="Gorte O."/>
            <person name="Ochsenreither K."/>
        </authorList>
    </citation>
    <scope>NUCLEOTIDE SEQUENCE [LARGE SCALE GENOMIC DNA]</scope>
    <source>
        <strain evidence="9 10">DSM 27192</strain>
    </source>
</reference>